<proteinExistence type="predicted"/>
<dbReference type="OrthoDB" id="9768696at2"/>
<dbReference type="RefSeq" id="WP_147687495.1">
    <property type="nucleotide sequence ID" value="NZ_VDUX01000008.1"/>
</dbReference>
<organism evidence="6 7">
    <name type="scientific">Aeromicrobium terrae</name>
    <dbReference type="NCBI Taxonomy" id="2498846"/>
    <lineage>
        <taxon>Bacteria</taxon>
        <taxon>Bacillati</taxon>
        <taxon>Actinomycetota</taxon>
        <taxon>Actinomycetes</taxon>
        <taxon>Propionibacteriales</taxon>
        <taxon>Nocardioidaceae</taxon>
        <taxon>Aeromicrobium</taxon>
    </lineage>
</organism>
<sequence length="290" mass="29637">MSLVVVRPGPLTLVQDAGRPGLWSQGVGAAGAFDRAALRQLHRLLGDADDAAALEVLGGGLHLRAEAEHRMAVTGAVGPITVAGEQVAHGRAFVVHPGDDVVVGPVSVGLRAYVGVAGGVVVDPVLGSRSADTMSGLGPPALAEGDRIDAGEPAHPDETEDVPALLTPGTTTIDAVPGPRDDWFTPESVATFFSAAWTVSARSDRVGVRLEGPPLERAVTDELPSEPCVRGSVQVVSAGTPVVLGPDHPVTGGYPVIAVVVDADVDHLAQARPGDVVRFRRRAAPQGVGP</sequence>
<dbReference type="SUPFAM" id="SSF50891">
    <property type="entry name" value="Cyclophilin-like"/>
    <property type="match status" value="1"/>
</dbReference>
<evidence type="ECO:0000313" key="6">
    <source>
        <dbReference type="EMBL" id="TXL57226.1"/>
    </source>
</evidence>
<dbReference type="GO" id="GO:0016740">
    <property type="term" value="F:transferase activity"/>
    <property type="evidence" value="ECO:0007669"/>
    <property type="project" value="UniProtKB-KW"/>
</dbReference>
<evidence type="ECO:0000256" key="3">
    <source>
        <dbReference type="ARBA" id="ARBA00022840"/>
    </source>
</evidence>
<accession>A0A5C8NGG5</accession>
<keyword evidence="2" id="KW-0378">Hydrolase</keyword>
<dbReference type="EMBL" id="VDUX01000008">
    <property type="protein sequence ID" value="TXL57226.1"/>
    <property type="molecule type" value="Genomic_DNA"/>
</dbReference>
<dbReference type="GO" id="GO:0005524">
    <property type="term" value="F:ATP binding"/>
    <property type="evidence" value="ECO:0007669"/>
    <property type="project" value="UniProtKB-KW"/>
</dbReference>
<feature type="domain" description="Carboxyltransferase" evidence="5">
    <location>
        <begin position="24"/>
        <end position="286"/>
    </location>
</feature>
<dbReference type="SMART" id="SM00797">
    <property type="entry name" value="AHS2"/>
    <property type="match status" value="1"/>
</dbReference>
<keyword evidence="6" id="KW-0808">Transferase</keyword>
<dbReference type="AlphaFoldDB" id="A0A5C8NGG5"/>
<gene>
    <name evidence="6" type="ORF">FHP06_14350</name>
</gene>
<evidence type="ECO:0000256" key="4">
    <source>
        <dbReference type="SAM" id="MobiDB-lite"/>
    </source>
</evidence>
<comment type="caution">
    <text evidence="6">The sequence shown here is derived from an EMBL/GenBank/DDBJ whole genome shotgun (WGS) entry which is preliminary data.</text>
</comment>
<dbReference type="InterPro" id="IPR003778">
    <property type="entry name" value="CT_A_B"/>
</dbReference>
<dbReference type="GO" id="GO:0016787">
    <property type="term" value="F:hydrolase activity"/>
    <property type="evidence" value="ECO:0007669"/>
    <property type="project" value="UniProtKB-KW"/>
</dbReference>
<dbReference type="InterPro" id="IPR029000">
    <property type="entry name" value="Cyclophilin-like_dom_sf"/>
</dbReference>
<keyword evidence="3" id="KW-0067">ATP-binding</keyword>
<name>A0A5C8NGG5_9ACTN</name>
<evidence type="ECO:0000313" key="7">
    <source>
        <dbReference type="Proteomes" id="UP000321571"/>
    </source>
</evidence>
<reference evidence="6 7" key="1">
    <citation type="submission" date="2019-06" db="EMBL/GenBank/DDBJ databases">
        <title>Aeromicrobium sp. nov., isolated from a maize field.</title>
        <authorList>
            <person name="Lin S.-Y."/>
            <person name="Tsai C.-F."/>
            <person name="Young C.-C."/>
        </authorList>
    </citation>
    <scope>NUCLEOTIDE SEQUENCE [LARGE SCALE GENOMIC DNA]</scope>
    <source>
        <strain evidence="6 7">CC-CFT486</strain>
    </source>
</reference>
<dbReference type="PANTHER" id="PTHR43309:SF3">
    <property type="entry name" value="5-OXOPROLINASE SUBUNIT C"/>
    <property type="match status" value="1"/>
</dbReference>
<feature type="region of interest" description="Disordered" evidence="4">
    <location>
        <begin position="136"/>
        <end position="165"/>
    </location>
</feature>
<protein>
    <submittedName>
        <fullName evidence="6">Biotin-dependent carboxyltransferase family protein</fullName>
    </submittedName>
</protein>
<keyword evidence="1" id="KW-0547">Nucleotide-binding</keyword>
<dbReference type="Pfam" id="PF02626">
    <property type="entry name" value="CT_A_B"/>
    <property type="match status" value="1"/>
</dbReference>
<evidence type="ECO:0000256" key="1">
    <source>
        <dbReference type="ARBA" id="ARBA00022741"/>
    </source>
</evidence>
<dbReference type="InterPro" id="IPR052708">
    <property type="entry name" value="PxpC"/>
</dbReference>
<keyword evidence="7" id="KW-1185">Reference proteome</keyword>
<dbReference type="Gene3D" id="2.40.100.10">
    <property type="entry name" value="Cyclophilin-like"/>
    <property type="match status" value="1"/>
</dbReference>
<dbReference type="PANTHER" id="PTHR43309">
    <property type="entry name" value="5-OXOPROLINASE SUBUNIT C"/>
    <property type="match status" value="1"/>
</dbReference>
<dbReference type="NCBIfam" id="TIGR00724">
    <property type="entry name" value="urea_amlyse_rel"/>
    <property type="match status" value="1"/>
</dbReference>
<evidence type="ECO:0000259" key="5">
    <source>
        <dbReference type="SMART" id="SM00797"/>
    </source>
</evidence>
<evidence type="ECO:0000256" key="2">
    <source>
        <dbReference type="ARBA" id="ARBA00022801"/>
    </source>
</evidence>
<dbReference type="Proteomes" id="UP000321571">
    <property type="component" value="Unassembled WGS sequence"/>
</dbReference>
<feature type="compositionally biased region" description="Basic and acidic residues" evidence="4">
    <location>
        <begin position="144"/>
        <end position="157"/>
    </location>
</feature>